<feature type="compositionally biased region" description="Low complexity" evidence="7">
    <location>
        <begin position="1"/>
        <end position="12"/>
    </location>
</feature>
<dbReference type="GO" id="GO:0012505">
    <property type="term" value="C:endomembrane system"/>
    <property type="evidence" value="ECO:0007669"/>
    <property type="project" value="UniProtKB-SubCell"/>
</dbReference>
<dbReference type="PANTHER" id="PTHR43337:SF1">
    <property type="entry name" value="XANTHINE_URACIL PERMEASE C887.17-RELATED"/>
    <property type="match status" value="1"/>
</dbReference>
<protein>
    <submittedName>
        <fullName evidence="10">Unnamed protein product</fullName>
    </submittedName>
</protein>
<dbReference type="Pfam" id="PF00860">
    <property type="entry name" value="Xan_ur_permease"/>
    <property type="match status" value="1"/>
</dbReference>
<dbReference type="Gene3D" id="1.20.1250.20">
    <property type="entry name" value="MFS general substrate transporter like domains"/>
    <property type="match status" value="1"/>
</dbReference>
<evidence type="ECO:0000313" key="10">
    <source>
        <dbReference type="EMBL" id="GMG28854.1"/>
    </source>
</evidence>
<evidence type="ECO:0000256" key="2">
    <source>
        <dbReference type="ARBA" id="ARBA00005697"/>
    </source>
</evidence>
<feature type="region of interest" description="Disordered" evidence="7">
    <location>
        <begin position="53"/>
        <end position="75"/>
    </location>
</feature>
<evidence type="ECO:0000256" key="5">
    <source>
        <dbReference type="ARBA" id="ARBA00022989"/>
    </source>
</evidence>
<dbReference type="InterPro" id="IPR011701">
    <property type="entry name" value="MFS"/>
</dbReference>
<dbReference type="InterPro" id="IPR036259">
    <property type="entry name" value="MFS_trans_sf"/>
</dbReference>
<organism evidence="10 11">
    <name type="scientific">Aspergillus oryzae</name>
    <name type="common">Yellow koji mold</name>
    <dbReference type="NCBI Taxonomy" id="5062"/>
    <lineage>
        <taxon>Eukaryota</taxon>
        <taxon>Fungi</taxon>
        <taxon>Dikarya</taxon>
        <taxon>Ascomycota</taxon>
        <taxon>Pezizomycotina</taxon>
        <taxon>Eurotiomycetes</taxon>
        <taxon>Eurotiomycetidae</taxon>
        <taxon>Eurotiales</taxon>
        <taxon>Aspergillaceae</taxon>
        <taxon>Aspergillus</taxon>
        <taxon>Aspergillus subgen. Circumdati</taxon>
    </lineage>
</organism>
<evidence type="ECO:0000256" key="4">
    <source>
        <dbReference type="ARBA" id="ARBA00022692"/>
    </source>
</evidence>
<dbReference type="Proteomes" id="UP001165205">
    <property type="component" value="Unassembled WGS sequence"/>
</dbReference>
<dbReference type="Pfam" id="PF07690">
    <property type="entry name" value="MFS_1"/>
    <property type="match status" value="1"/>
</dbReference>
<proteinExistence type="inferred from homology"/>
<dbReference type="InterPro" id="IPR020846">
    <property type="entry name" value="MFS_dom"/>
</dbReference>
<feature type="transmembrane region" description="Helical" evidence="8">
    <location>
        <begin position="725"/>
        <end position="741"/>
    </location>
</feature>
<dbReference type="GO" id="GO:0015854">
    <property type="term" value="P:guanine transport"/>
    <property type="evidence" value="ECO:0007669"/>
    <property type="project" value="TreeGrafter"/>
</dbReference>
<accession>A0AAN4YF75</accession>
<comment type="caution">
    <text evidence="10">The sequence shown here is derived from an EMBL/GenBank/DDBJ whole genome shotgun (WGS) entry which is preliminary data.</text>
</comment>
<feature type="transmembrane region" description="Helical" evidence="8">
    <location>
        <begin position="362"/>
        <end position="380"/>
    </location>
</feature>
<evidence type="ECO:0000256" key="6">
    <source>
        <dbReference type="ARBA" id="ARBA00023136"/>
    </source>
</evidence>
<feature type="transmembrane region" description="Helical" evidence="8">
    <location>
        <begin position="215"/>
        <end position="235"/>
    </location>
</feature>
<keyword evidence="3" id="KW-0813">Transport</keyword>
<evidence type="ECO:0000256" key="1">
    <source>
        <dbReference type="ARBA" id="ARBA00004127"/>
    </source>
</evidence>
<feature type="transmembrane region" description="Helical" evidence="8">
    <location>
        <begin position="127"/>
        <end position="147"/>
    </location>
</feature>
<name>A0AAN4YF75_ASPOZ</name>
<gene>
    <name evidence="10" type="ORF">Aory04_000519900</name>
</gene>
<dbReference type="PROSITE" id="PS50850">
    <property type="entry name" value="MFS"/>
    <property type="match status" value="1"/>
</dbReference>
<feature type="transmembrane region" description="Helical" evidence="8">
    <location>
        <begin position="323"/>
        <end position="342"/>
    </location>
</feature>
<feature type="domain" description="Major facilitator superfamily (MFS) profile" evidence="9">
    <location>
        <begin position="87"/>
        <end position="522"/>
    </location>
</feature>
<sequence>MSSASSSSSNLSEIPTAHPEHSPAFGSVRPSTLSRRSTNVELSRIESLRLTHRSTVGSTAGPAPRDQWLPFGGGKDYPPLLPDPEKYVVEFTGDDPMDPHNWRMSTNAIFSSTVAATSKEFHVSTEVMTLGVTLYVLGFASGPTFWAPASELAGRRWPLTAGAFGASIFTIGTATAKDVQTIMLTRFFAGFFAASPLALVPAVFADIYNNRHRGVAIAMFAMAVFVGPFASPFTGGFITMSYLHWRWTMYIAAIMGFFGSALLLFFFRETYAPIVLVEKASILRRQTHNWGIHAKQDEVEIDFNHLITVNFSRPFRMLFTEPIVFLVTLYMSFIYGLMYALLSAYPVVFQQIHGMNLGVGSLPFIGLIIGEFAGGAYTLLSQSAYTKKLMANNDIPVPEWRLPPVIVGGIAFTVGLFWLDEEHPLDGPHGIRASRRVWYLLHFPAVLQLSDRLALPQLYPRLRRLFQFINLKTRKYGLDTSYQSQGGAVASWAMVSSGEFRPSGLATFFAMAYIISVNSTITSDSGGTCVCPPESWADKCNSNTEYLLCVQEVKRDLVTATAAIAALGTFFMGLLANLPVALAPGMGLNAYFAYTVVGHHGFGMIPYRVAVTAVFVEGFVFLALTLMGIRQWLARALPASIKLATGTGIGLYLTLIGLSYSAGIGLVTGSTDTPMELAGCHSSMRDATTGMCPASDKMRNPTMWVGIFCGGILTAMLMLYRVKGAVIIGILLVSIISWPRPTPVTYFPHTELGDSNFDFFKQVVTFHPIKHTLVAQEWDLSGHGSQFGLAFITFLVSWLCYHVSRRWD</sequence>
<feature type="transmembrane region" description="Helical" evidence="8">
    <location>
        <begin position="703"/>
        <end position="720"/>
    </location>
</feature>
<keyword evidence="5 8" id="KW-1133">Transmembrane helix</keyword>
<reference evidence="10" key="1">
    <citation type="submission" date="2023-04" db="EMBL/GenBank/DDBJ databases">
        <title>Aspergillus oryzae NBRC 4228.</title>
        <authorList>
            <person name="Ichikawa N."/>
            <person name="Sato H."/>
            <person name="Tonouchi N."/>
        </authorList>
    </citation>
    <scope>NUCLEOTIDE SEQUENCE</scope>
    <source>
        <strain evidence="10">NBRC 4228</strain>
    </source>
</reference>
<keyword evidence="6 8" id="KW-0472">Membrane</keyword>
<evidence type="ECO:0000256" key="7">
    <source>
        <dbReference type="SAM" id="MobiDB-lite"/>
    </source>
</evidence>
<dbReference type="GO" id="GO:0005345">
    <property type="term" value="F:purine nucleobase transmembrane transporter activity"/>
    <property type="evidence" value="ECO:0007669"/>
    <property type="project" value="TreeGrafter"/>
</dbReference>
<dbReference type="EMBL" id="BSYA01000050">
    <property type="protein sequence ID" value="GMG28854.1"/>
    <property type="molecule type" value="Genomic_DNA"/>
</dbReference>
<dbReference type="SUPFAM" id="SSF103473">
    <property type="entry name" value="MFS general substrate transporter"/>
    <property type="match status" value="1"/>
</dbReference>
<evidence type="ECO:0000256" key="3">
    <source>
        <dbReference type="ARBA" id="ARBA00022448"/>
    </source>
</evidence>
<evidence type="ECO:0000259" key="9">
    <source>
        <dbReference type="PROSITE" id="PS50850"/>
    </source>
</evidence>
<feature type="transmembrane region" description="Helical" evidence="8">
    <location>
        <begin position="605"/>
        <end position="629"/>
    </location>
</feature>
<dbReference type="InterPro" id="IPR045018">
    <property type="entry name" value="Azg-like"/>
</dbReference>
<feature type="transmembrane region" description="Helical" evidence="8">
    <location>
        <begin position="188"/>
        <end position="208"/>
    </location>
</feature>
<dbReference type="GO" id="GO:0005886">
    <property type="term" value="C:plasma membrane"/>
    <property type="evidence" value="ECO:0007669"/>
    <property type="project" value="TreeGrafter"/>
</dbReference>
<comment type="similarity">
    <text evidence="2">Belongs to the nucleobase:cation symporter-2 (NCS2) (TC 2.A.40) family. Azg-like subfamily.</text>
</comment>
<evidence type="ECO:0000256" key="8">
    <source>
        <dbReference type="SAM" id="Phobius"/>
    </source>
</evidence>
<dbReference type="PANTHER" id="PTHR43337">
    <property type="entry name" value="XANTHINE/URACIL PERMEASE C887.17-RELATED"/>
    <property type="match status" value="1"/>
</dbReference>
<comment type="subcellular location">
    <subcellularLocation>
        <location evidence="1">Endomembrane system</location>
        <topology evidence="1">Multi-pass membrane protein</topology>
    </subcellularLocation>
</comment>
<dbReference type="InterPro" id="IPR006043">
    <property type="entry name" value="NCS2"/>
</dbReference>
<feature type="region of interest" description="Disordered" evidence="7">
    <location>
        <begin position="1"/>
        <end position="40"/>
    </location>
</feature>
<feature type="transmembrane region" description="Helical" evidence="8">
    <location>
        <begin position="649"/>
        <end position="667"/>
    </location>
</feature>
<feature type="transmembrane region" description="Helical" evidence="8">
    <location>
        <begin position="787"/>
        <end position="804"/>
    </location>
</feature>
<keyword evidence="4 8" id="KW-0812">Transmembrane</keyword>
<feature type="transmembrane region" description="Helical" evidence="8">
    <location>
        <begin position="247"/>
        <end position="267"/>
    </location>
</feature>
<dbReference type="GO" id="GO:0015853">
    <property type="term" value="P:adenine transport"/>
    <property type="evidence" value="ECO:0007669"/>
    <property type="project" value="TreeGrafter"/>
</dbReference>
<feature type="transmembrane region" description="Helical" evidence="8">
    <location>
        <begin position="557"/>
        <end position="585"/>
    </location>
</feature>
<dbReference type="AlphaFoldDB" id="A0AAN4YF75"/>
<feature type="compositionally biased region" description="Polar residues" evidence="7">
    <location>
        <begin position="29"/>
        <end position="40"/>
    </location>
</feature>
<evidence type="ECO:0000313" key="11">
    <source>
        <dbReference type="Proteomes" id="UP001165205"/>
    </source>
</evidence>